<dbReference type="PANTHER" id="PTHR47027">
    <property type="entry name" value="REVERSE TRANSCRIPTASE DOMAIN-CONTAINING PROTEIN"/>
    <property type="match status" value="1"/>
</dbReference>
<dbReference type="Proteomes" id="UP001303046">
    <property type="component" value="Unassembled WGS sequence"/>
</dbReference>
<evidence type="ECO:0000313" key="1">
    <source>
        <dbReference type="EMBL" id="KAK6749620.1"/>
    </source>
</evidence>
<dbReference type="EMBL" id="JAVFWL010000004">
    <property type="protein sequence ID" value="KAK6749620.1"/>
    <property type="molecule type" value="Genomic_DNA"/>
</dbReference>
<sequence>MQEEQWISSRRAGIRVDGQQIELVDEYCYLGCTLKNNSSHEKDIQQRCAKATSAFNSLTKCLWSAPVTNEVKLRVYLSAIRPIMIYGSEEIDVVYGRMTRGRYGHLPPPSKVAKVNRPRFFGHILTRPADRLVQRVLRSLTGETQGFAEYGIVTNRLILCKHSQKIEKVGQSCVQGRLTSAKVRAIASDDDISLPIKSSSEEGDDAETLARIKINNDLGSA</sequence>
<name>A0ABR1DH59_NECAM</name>
<gene>
    <name evidence="1" type="primary">Necator_chrIV.g15226</name>
    <name evidence="1" type="ORF">RB195_001931</name>
</gene>
<evidence type="ECO:0000313" key="2">
    <source>
        <dbReference type="Proteomes" id="UP001303046"/>
    </source>
</evidence>
<protein>
    <submittedName>
        <fullName evidence="1">Uncharacterized protein</fullName>
    </submittedName>
</protein>
<accession>A0ABR1DH59</accession>
<proteinExistence type="predicted"/>
<organism evidence="1 2">
    <name type="scientific">Necator americanus</name>
    <name type="common">Human hookworm</name>
    <dbReference type="NCBI Taxonomy" id="51031"/>
    <lineage>
        <taxon>Eukaryota</taxon>
        <taxon>Metazoa</taxon>
        <taxon>Ecdysozoa</taxon>
        <taxon>Nematoda</taxon>
        <taxon>Chromadorea</taxon>
        <taxon>Rhabditida</taxon>
        <taxon>Rhabditina</taxon>
        <taxon>Rhabditomorpha</taxon>
        <taxon>Strongyloidea</taxon>
        <taxon>Ancylostomatidae</taxon>
        <taxon>Bunostominae</taxon>
        <taxon>Necator</taxon>
    </lineage>
</organism>
<comment type="caution">
    <text evidence="1">The sequence shown here is derived from an EMBL/GenBank/DDBJ whole genome shotgun (WGS) entry which is preliminary data.</text>
</comment>
<keyword evidence="2" id="KW-1185">Reference proteome</keyword>
<dbReference type="PANTHER" id="PTHR47027:SF20">
    <property type="entry name" value="REVERSE TRANSCRIPTASE-LIKE PROTEIN WITH RNA-DIRECTED DNA POLYMERASE DOMAIN"/>
    <property type="match status" value="1"/>
</dbReference>
<reference evidence="1 2" key="1">
    <citation type="submission" date="2023-08" db="EMBL/GenBank/DDBJ databases">
        <title>A Necator americanus chromosomal reference genome.</title>
        <authorList>
            <person name="Ilik V."/>
            <person name="Petrzelkova K.J."/>
            <person name="Pardy F."/>
            <person name="Fuh T."/>
            <person name="Niatou-Singa F.S."/>
            <person name="Gouil Q."/>
            <person name="Baker L."/>
            <person name="Ritchie M.E."/>
            <person name="Jex A.R."/>
            <person name="Gazzola D."/>
            <person name="Li H."/>
            <person name="Toshio Fujiwara R."/>
            <person name="Zhan B."/>
            <person name="Aroian R.V."/>
            <person name="Pafco B."/>
            <person name="Schwarz E.M."/>
        </authorList>
    </citation>
    <scope>NUCLEOTIDE SEQUENCE [LARGE SCALE GENOMIC DNA]</scope>
    <source>
        <strain evidence="1 2">Aroian</strain>
        <tissue evidence="1">Whole animal</tissue>
    </source>
</reference>